<dbReference type="AlphaFoldDB" id="A0A225VQZ7"/>
<accession>A0A225VQZ7</accession>
<name>A0A225VQZ7_9STRA</name>
<protein>
    <submittedName>
        <fullName evidence="1">Uncharacterized protein</fullName>
    </submittedName>
</protein>
<keyword evidence="2" id="KW-1185">Reference proteome</keyword>
<proteinExistence type="predicted"/>
<evidence type="ECO:0000313" key="2">
    <source>
        <dbReference type="Proteomes" id="UP000198211"/>
    </source>
</evidence>
<comment type="caution">
    <text evidence="1">The sequence shown here is derived from an EMBL/GenBank/DDBJ whole genome shotgun (WGS) entry which is preliminary data.</text>
</comment>
<evidence type="ECO:0000313" key="1">
    <source>
        <dbReference type="EMBL" id="OWZ07762.1"/>
    </source>
</evidence>
<dbReference type="Proteomes" id="UP000198211">
    <property type="component" value="Unassembled WGS sequence"/>
</dbReference>
<gene>
    <name evidence="1" type="ORF">PHMEG_00019806</name>
</gene>
<sequence length="125" mass="14678">MLQEAKQLCYDQGQHAIHLIFWTREMINKWSKEFTVLNFRNRRFPVRNTHEVESGTPIGGEERSKVIWGRLMGSETNYLEIGTMSDFSTYLAIWTRRRLMRIFKGSSKGCIIHGKSLPQPGKYPR</sequence>
<organism evidence="1 2">
    <name type="scientific">Phytophthora megakarya</name>
    <dbReference type="NCBI Taxonomy" id="4795"/>
    <lineage>
        <taxon>Eukaryota</taxon>
        <taxon>Sar</taxon>
        <taxon>Stramenopiles</taxon>
        <taxon>Oomycota</taxon>
        <taxon>Peronosporomycetes</taxon>
        <taxon>Peronosporales</taxon>
        <taxon>Peronosporaceae</taxon>
        <taxon>Phytophthora</taxon>
    </lineage>
</organism>
<reference evidence="2" key="1">
    <citation type="submission" date="2017-03" db="EMBL/GenBank/DDBJ databases">
        <title>Phytopthora megakarya and P. palmivora, two closely related causual agents of cacao black pod achieved similar genome size and gene model numbers by different mechanisms.</title>
        <authorList>
            <person name="Ali S."/>
            <person name="Shao J."/>
            <person name="Larry D.J."/>
            <person name="Kronmiller B."/>
            <person name="Shen D."/>
            <person name="Strem M.D."/>
            <person name="Melnick R.L."/>
            <person name="Guiltinan M.J."/>
            <person name="Tyler B.M."/>
            <person name="Meinhardt L.W."/>
            <person name="Bailey B.A."/>
        </authorList>
    </citation>
    <scope>NUCLEOTIDE SEQUENCE [LARGE SCALE GENOMIC DNA]</scope>
    <source>
        <strain evidence="2">zdho120</strain>
    </source>
</reference>
<dbReference type="EMBL" id="NBNE01003412">
    <property type="protein sequence ID" value="OWZ07762.1"/>
    <property type="molecule type" value="Genomic_DNA"/>
</dbReference>